<sequence>MEALVSPDVLRRPQEIKRISLKQFLSALFFLEVALRAEIDEAVSILASEVSIQRTSLGRQEGSGKKNLEFKDVRLYYEILIFWGNDFMNQFTNPTCVFVFELARSLETIGTLSFTEKP</sequence>
<keyword evidence="2" id="KW-1185">Reference proteome</keyword>
<reference evidence="1 2" key="1">
    <citation type="submission" date="2021-02" db="EMBL/GenBank/DDBJ databases">
        <title>Leptospira ainlahdjerensis sp. nov., Leptospira ainazelensis sp. nov., Leptospira abararensis sp. nov. and Leptospira chreensis sp. nov., four new species isolated from water sources in Algeria.</title>
        <authorList>
            <person name="Amara Korba A."/>
            <person name="Kainiu M."/>
            <person name="Vincent A.T."/>
            <person name="Mariet J.-F."/>
            <person name="Veyrier F.J."/>
            <person name="Goarant C."/>
            <person name="Picardeau M."/>
        </authorList>
    </citation>
    <scope>NUCLEOTIDE SEQUENCE [LARGE SCALE GENOMIC DNA]</scope>
    <source>
        <strain evidence="1 2">201903070</strain>
    </source>
</reference>
<dbReference type="Proteomes" id="UP000724686">
    <property type="component" value="Unassembled WGS sequence"/>
</dbReference>
<gene>
    <name evidence="1" type="ORF">JWG45_01400</name>
</gene>
<evidence type="ECO:0000313" key="1">
    <source>
        <dbReference type="EMBL" id="MBM9575798.1"/>
    </source>
</evidence>
<accession>A0ABS2U8C5</accession>
<name>A0ABS2U8C5_9LEPT</name>
<dbReference type="EMBL" id="JAFFPU010000006">
    <property type="protein sequence ID" value="MBM9575798.1"/>
    <property type="molecule type" value="Genomic_DNA"/>
</dbReference>
<organism evidence="1 2">
    <name type="scientific">Leptospira ainlahdjerensis</name>
    <dbReference type="NCBI Taxonomy" id="2810033"/>
    <lineage>
        <taxon>Bacteria</taxon>
        <taxon>Pseudomonadati</taxon>
        <taxon>Spirochaetota</taxon>
        <taxon>Spirochaetia</taxon>
        <taxon>Leptospirales</taxon>
        <taxon>Leptospiraceae</taxon>
        <taxon>Leptospira</taxon>
    </lineage>
</organism>
<dbReference type="RefSeq" id="WP_205278005.1">
    <property type="nucleotide sequence ID" value="NZ_JAFFPU010000006.1"/>
</dbReference>
<comment type="caution">
    <text evidence="1">The sequence shown here is derived from an EMBL/GenBank/DDBJ whole genome shotgun (WGS) entry which is preliminary data.</text>
</comment>
<evidence type="ECO:0000313" key="2">
    <source>
        <dbReference type="Proteomes" id="UP000724686"/>
    </source>
</evidence>
<proteinExistence type="predicted"/>
<protein>
    <submittedName>
        <fullName evidence="1">Uncharacterized protein</fullName>
    </submittedName>
</protein>